<dbReference type="PROSITE" id="PS50048">
    <property type="entry name" value="ZN2_CY6_FUNGAL_2"/>
    <property type="match status" value="1"/>
</dbReference>
<reference evidence="7" key="1">
    <citation type="journal article" date="2023" name="Mol. Phylogenet. Evol.">
        <title>Genome-scale phylogeny and comparative genomics of the fungal order Sordariales.</title>
        <authorList>
            <person name="Hensen N."/>
            <person name="Bonometti L."/>
            <person name="Westerberg I."/>
            <person name="Brannstrom I.O."/>
            <person name="Guillou S."/>
            <person name="Cros-Aarteil S."/>
            <person name="Calhoun S."/>
            <person name="Haridas S."/>
            <person name="Kuo A."/>
            <person name="Mondo S."/>
            <person name="Pangilinan J."/>
            <person name="Riley R."/>
            <person name="LaButti K."/>
            <person name="Andreopoulos B."/>
            <person name="Lipzen A."/>
            <person name="Chen C."/>
            <person name="Yan M."/>
            <person name="Daum C."/>
            <person name="Ng V."/>
            <person name="Clum A."/>
            <person name="Steindorff A."/>
            <person name="Ohm R.A."/>
            <person name="Martin F."/>
            <person name="Silar P."/>
            <person name="Natvig D.O."/>
            <person name="Lalanne C."/>
            <person name="Gautier V."/>
            <person name="Ament-Velasquez S.L."/>
            <person name="Kruys A."/>
            <person name="Hutchinson M.I."/>
            <person name="Powell A.J."/>
            <person name="Barry K."/>
            <person name="Miller A.N."/>
            <person name="Grigoriev I.V."/>
            <person name="Debuchy R."/>
            <person name="Gladieux P."/>
            <person name="Hiltunen Thoren M."/>
            <person name="Johannesson H."/>
        </authorList>
    </citation>
    <scope>NUCLEOTIDE SEQUENCE</scope>
    <source>
        <strain evidence="7">CBS 955.72</strain>
    </source>
</reference>
<dbReference type="SMART" id="SM00906">
    <property type="entry name" value="Fungal_trans"/>
    <property type="match status" value="1"/>
</dbReference>
<evidence type="ECO:0000313" key="7">
    <source>
        <dbReference type="EMBL" id="KAK3360413.1"/>
    </source>
</evidence>
<dbReference type="CDD" id="cd00067">
    <property type="entry name" value="GAL4"/>
    <property type="match status" value="1"/>
</dbReference>
<protein>
    <submittedName>
        <fullName evidence="7">Fungal-specific transcription factor domain-containing protein</fullName>
    </submittedName>
</protein>
<dbReference type="SMART" id="SM00066">
    <property type="entry name" value="GAL4"/>
    <property type="match status" value="1"/>
</dbReference>
<keyword evidence="5" id="KW-0539">Nucleus</keyword>
<keyword evidence="2" id="KW-0479">Metal-binding</keyword>
<dbReference type="GO" id="GO:0003677">
    <property type="term" value="F:DNA binding"/>
    <property type="evidence" value="ECO:0007669"/>
    <property type="project" value="InterPro"/>
</dbReference>
<dbReference type="EMBL" id="JAUIQD010000002">
    <property type="protein sequence ID" value="KAK3360413.1"/>
    <property type="molecule type" value="Genomic_DNA"/>
</dbReference>
<dbReference type="Pfam" id="PF04082">
    <property type="entry name" value="Fungal_trans"/>
    <property type="match status" value="1"/>
</dbReference>
<reference evidence="7" key="2">
    <citation type="submission" date="2023-06" db="EMBL/GenBank/DDBJ databases">
        <authorList>
            <consortium name="Lawrence Berkeley National Laboratory"/>
            <person name="Haridas S."/>
            <person name="Hensen N."/>
            <person name="Bonometti L."/>
            <person name="Westerberg I."/>
            <person name="Brannstrom I.O."/>
            <person name="Guillou S."/>
            <person name="Cros-Aarteil S."/>
            <person name="Calhoun S."/>
            <person name="Kuo A."/>
            <person name="Mondo S."/>
            <person name="Pangilinan J."/>
            <person name="Riley R."/>
            <person name="Labutti K."/>
            <person name="Andreopoulos B."/>
            <person name="Lipzen A."/>
            <person name="Chen C."/>
            <person name="Yanf M."/>
            <person name="Daum C."/>
            <person name="Ng V."/>
            <person name="Clum A."/>
            <person name="Steindorff A."/>
            <person name="Ohm R."/>
            <person name="Martin F."/>
            <person name="Silar P."/>
            <person name="Natvig D."/>
            <person name="Lalanne C."/>
            <person name="Gautier V."/>
            <person name="Ament-Velasquez S.L."/>
            <person name="Kruys A."/>
            <person name="Hutchinson M.I."/>
            <person name="Powell A.J."/>
            <person name="Barry K."/>
            <person name="Miller A.N."/>
            <person name="Grigoriev I.V."/>
            <person name="Debuchy R."/>
            <person name="Gladieux P."/>
            <person name="Thoren M.H."/>
            <person name="Johannesson H."/>
        </authorList>
    </citation>
    <scope>NUCLEOTIDE SEQUENCE</scope>
    <source>
        <strain evidence="7">CBS 955.72</strain>
    </source>
</reference>
<dbReference type="InterPro" id="IPR007219">
    <property type="entry name" value="XnlR_reg_dom"/>
</dbReference>
<evidence type="ECO:0000313" key="8">
    <source>
        <dbReference type="Proteomes" id="UP001275084"/>
    </source>
</evidence>
<dbReference type="InterPro" id="IPR001138">
    <property type="entry name" value="Zn2Cys6_DnaBD"/>
</dbReference>
<dbReference type="GO" id="GO:0000981">
    <property type="term" value="F:DNA-binding transcription factor activity, RNA polymerase II-specific"/>
    <property type="evidence" value="ECO:0007669"/>
    <property type="project" value="InterPro"/>
</dbReference>
<evidence type="ECO:0000259" key="6">
    <source>
        <dbReference type="PROSITE" id="PS50048"/>
    </source>
</evidence>
<dbReference type="PANTHER" id="PTHR47338">
    <property type="entry name" value="ZN(II)2CYS6 TRANSCRIPTION FACTOR (EUROFUNG)-RELATED"/>
    <property type="match status" value="1"/>
</dbReference>
<evidence type="ECO:0000256" key="5">
    <source>
        <dbReference type="ARBA" id="ARBA00023242"/>
    </source>
</evidence>
<dbReference type="GO" id="GO:0006351">
    <property type="term" value="P:DNA-templated transcription"/>
    <property type="evidence" value="ECO:0007669"/>
    <property type="project" value="InterPro"/>
</dbReference>
<gene>
    <name evidence="7" type="ORF">B0T25DRAFT_473650</name>
</gene>
<proteinExistence type="predicted"/>
<keyword evidence="3" id="KW-0805">Transcription regulation</keyword>
<name>A0AAJ0MIK4_9PEZI</name>
<keyword evidence="8" id="KW-1185">Reference proteome</keyword>
<dbReference type="GO" id="GO:0005634">
    <property type="term" value="C:nucleus"/>
    <property type="evidence" value="ECO:0007669"/>
    <property type="project" value="UniProtKB-SubCell"/>
</dbReference>
<dbReference type="SUPFAM" id="SSF57701">
    <property type="entry name" value="Zn2/Cys6 DNA-binding domain"/>
    <property type="match status" value="1"/>
</dbReference>
<dbReference type="InterPro" id="IPR036864">
    <property type="entry name" value="Zn2-C6_fun-type_DNA-bd_sf"/>
</dbReference>
<dbReference type="PANTHER" id="PTHR47338:SF10">
    <property type="entry name" value="TRANSCRIPTION FACTOR DOMAIN-CONTAINING PROTEIN-RELATED"/>
    <property type="match status" value="1"/>
</dbReference>
<accession>A0AAJ0MIK4</accession>
<evidence type="ECO:0000256" key="2">
    <source>
        <dbReference type="ARBA" id="ARBA00022723"/>
    </source>
</evidence>
<evidence type="ECO:0000256" key="1">
    <source>
        <dbReference type="ARBA" id="ARBA00004123"/>
    </source>
</evidence>
<sequence length="615" mass="68359">MYSAPMAASSRNKVICAACRARKKKCDGEQPACSPCRKRNVLCTYTSPVPGLGPDVSWNTPYPPAPFSSPLPAWSVIPATSFAAPNFAAATSIHDALFDSFIIPQFPQELDADPWNSVQAPTPTSDFTHQTPANNPITTTSIQFPPHPKLIELVELFFDRIHCYLPILHRQSYLRSVSTHGAVGSNRLLLFSVIASAAYAHPDPEIRASRQRWYEEAKTLYEQTSHKPDHALETLQAAACIALQALTHGEHSTAVLVVGKAARQATTIGLHQSDSPTRLVLSGVTLPTTDDWCQAEQRRRVIWALFILDRGICFPVGLPHAIDDRHLRLCLPMAEDLFQGSEAPPEPSETVFFSHDLKRLIAALRDEARRKSHNPSHYLILAYLLLGHIVGHMFSPDYNQDDAARRSERDELEQHLTQTRLMLPRCATDLAAARYQDFKYVVWLNVLMNVNTVLLHHQPQRGGIEVADEAAPGIADDGGSSSWQHCVAAAHNTALLVREACRVSTDLLMNPHVSAPIFTCSRILVVEYLLSSAKGQRQQRSPALRSDLEVMMLMFDRLHEVYGGVFQKFRVGLLYHLHQEEYCVRAVKACGSRGLLRCCGDWPTLQDVDGLGIPD</sequence>
<dbReference type="GO" id="GO:0008270">
    <property type="term" value="F:zinc ion binding"/>
    <property type="evidence" value="ECO:0007669"/>
    <property type="project" value="InterPro"/>
</dbReference>
<dbReference type="InterPro" id="IPR050815">
    <property type="entry name" value="TF_fung"/>
</dbReference>
<dbReference type="Gene3D" id="4.10.240.10">
    <property type="entry name" value="Zn(2)-C6 fungal-type DNA-binding domain"/>
    <property type="match status" value="1"/>
</dbReference>
<keyword evidence="4" id="KW-0804">Transcription</keyword>
<dbReference type="Pfam" id="PF00172">
    <property type="entry name" value="Zn_clus"/>
    <property type="match status" value="1"/>
</dbReference>
<comment type="subcellular location">
    <subcellularLocation>
        <location evidence="1">Nucleus</location>
    </subcellularLocation>
</comment>
<comment type="caution">
    <text evidence="7">The sequence shown here is derived from an EMBL/GenBank/DDBJ whole genome shotgun (WGS) entry which is preliminary data.</text>
</comment>
<evidence type="ECO:0000256" key="4">
    <source>
        <dbReference type="ARBA" id="ARBA00023163"/>
    </source>
</evidence>
<feature type="domain" description="Zn(2)-C6 fungal-type" evidence="6">
    <location>
        <begin position="15"/>
        <end position="45"/>
    </location>
</feature>
<organism evidence="7 8">
    <name type="scientific">Lasiosphaeria hispida</name>
    <dbReference type="NCBI Taxonomy" id="260671"/>
    <lineage>
        <taxon>Eukaryota</taxon>
        <taxon>Fungi</taxon>
        <taxon>Dikarya</taxon>
        <taxon>Ascomycota</taxon>
        <taxon>Pezizomycotina</taxon>
        <taxon>Sordariomycetes</taxon>
        <taxon>Sordariomycetidae</taxon>
        <taxon>Sordariales</taxon>
        <taxon>Lasiosphaeriaceae</taxon>
        <taxon>Lasiosphaeria</taxon>
    </lineage>
</organism>
<evidence type="ECO:0000256" key="3">
    <source>
        <dbReference type="ARBA" id="ARBA00023015"/>
    </source>
</evidence>
<dbReference type="Proteomes" id="UP001275084">
    <property type="component" value="Unassembled WGS sequence"/>
</dbReference>
<dbReference type="AlphaFoldDB" id="A0AAJ0MIK4"/>
<dbReference type="CDD" id="cd12148">
    <property type="entry name" value="fungal_TF_MHR"/>
    <property type="match status" value="1"/>
</dbReference>